<keyword evidence="1" id="KW-1133">Transmembrane helix</keyword>
<reference evidence="3 4" key="2">
    <citation type="submission" date="2024-07" db="EMBL/GenBank/DDBJ databases">
        <authorList>
            <person name="Akdeniz Z."/>
        </authorList>
    </citation>
    <scope>NUCLEOTIDE SEQUENCE [LARGE SCALE GENOMIC DNA]</scope>
</reference>
<keyword evidence="4" id="KW-1185">Reference proteome</keyword>
<dbReference type="EMBL" id="CAXDID020000332">
    <property type="protein sequence ID" value="CAL6078147.1"/>
    <property type="molecule type" value="Genomic_DNA"/>
</dbReference>
<keyword evidence="1" id="KW-0812">Transmembrane</keyword>
<evidence type="ECO:0000313" key="3">
    <source>
        <dbReference type="EMBL" id="CAL6078147.1"/>
    </source>
</evidence>
<protein>
    <submittedName>
        <fullName evidence="3">Hypothetical_protein</fullName>
    </submittedName>
</protein>
<reference evidence="2" key="1">
    <citation type="submission" date="2023-06" db="EMBL/GenBank/DDBJ databases">
        <authorList>
            <person name="Kurt Z."/>
        </authorList>
    </citation>
    <scope>NUCLEOTIDE SEQUENCE</scope>
</reference>
<dbReference type="Proteomes" id="UP001642409">
    <property type="component" value="Unassembled WGS sequence"/>
</dbReference>
<evidence type="ECO:0000313" key="4">
    <source>
        <dbReference type="Proteomes" id="UP001642409"/>
    </source>
</evidence>
<accession>A0AA86UYM3</accession>
<evidence type="ECO:0000313" key="2">
    <source>
        <dbReference type="EMBL" id="CAI9969611.1"/>
    </source>
</evidence>
<feature type="transmembrane region" description="Helical" evidence="1">
    <location>
        <begin position="34"/>
        <end position="60"/>
    </location>
</feature>
<name>A0AA86UYM3_9EUKA</name>
<dbReference type="EMBL" id="CATOUU010001061">
    <property type="protein sequence ID" value="CAI9969611.1"/>
    <property type="molecule type" value="Genomic_DNA"/>
</dbReference>
<sequence>MVVSTSFNEIQHCSKSYQEHGIVRMITKNKFSSVLCYSSIINLIYDIFIDAFIYSLQFYILVVRPSQRVTLLNIFPIIDARLKLCHQIPLKSQLIQTSLLQYCEEKRSVLMPCQLFWQSGMNVHIFESLQKRKMLVRKQ</sequence>
<comment type="caution">
    <text evidence="2">The sequence shown here is derived from an EMBL/GenBank/DDBJ whole genome shotgun (WGS) entry which is preliminary data.</text>
</comment>
<gene>
    <name evidence="2" type="ORF">HINF_LOCUS57256</name>
    <name evidence="3" type="ORF">HINF_LOCUS58764</name>
</gene>
<organism evidence="2">
    <name type="scientific">Hexamita inflata</name>
    <dbReference type="NCBI Taxonomy" id="28002"/>
    <lineage>
        <taxon>Eukaryota</taxon>
        <taxon>Metamonada</taxon>
        <taxon>Diplomonadida</taxon>
        <taxon>Hexamitidae</taxon>
        <taxon>Hexamitinae</taxon>
        <taxon>Hexamita</taxon>
    </lineage>
</organism>
<dbReference type="AlphaFoldDB" id="A0AA86UYM3"/>
<keyword evidence="1" id="KW-0472">Membrane</keyword>
<proteinExistence type="predicted"/>
<evidence type="ECO:0000256" key="1">
    <source>
        <dbReference type="SAM" id="Phobius"/>
    </source>
</evidence>